<dbReference type="GO" id="GO:0015344">
    <property type="term" value="F:siderophore uptake transmembrane transporter activity"/>
    <property type="evidence" value="ECO:0007669"/>
    <property type="project" value="TreeGrafter"/>
</dbReference>
<dbReference type="AlphaFoldDB" id="A0A2U8E2T4"/>
<keyword evidence="10" id="KW-0998">Cell outer membrane</keyword>
<evidence type="ECO:0000256" key="1">
    <source>
        <dbReference type="ARBA" id="ARBA00004571"/>
    </source>
</evidence>
<evidence type="ECO:0000256" key="10">
    <source>
        <dbReference type="ARBA" id="ARBA00023237"/>
    </source>
</evidence>
<keyword evidence="4" id="KW-0410">Iron transport</keyword>
<proteinExistence type="predicted"/>
<evidence type="ECO:0000256" key="7">
    <source>
        <dbReference type="ARBA" id="ARBA00023004"/>
    </source>
</evidence>
<evidence type="ECO:0000256" key="9">
    <source>
        <dbReference type="ARBA" id="ARBA00023136"/>
    </source>
</evidence>
<dbReference type="EMBL" id="CP023004">
    <property type="protein sequence ID" value="AWI09188.1"/>
    <property type="molecule type" value="Genomic_DNA"/>
</dbReference>
<dbReference type="Proteomes" id="UP000244896">
    <property type="component" value="Chromosome"/>
</dbReference>
<evidence type="ECO:0000256" key="11">
    <source>
        <dbReference type="SAM" id="MobiDB-lite"/>
    </source>
</evidence>
<dbReference type="PANTHER" id="PTHR32552">
    <property type="entry name" value="FERRICHROME IRON RECEPTOR-RELATED"/>
    <property type="match status" value="1"/>
</dbReference>
<dbReference type="InterPro" id="IPR039426">
    <property type="entry name" value="TonB-dep_rcpt-like"/>
</dbReference>
<dbReference type="KEGG" id="elut:CKA38_07995"/>
<keyword evidence="2" id="KW-0813">Transport</keyword>
<dbReference type="PANTHER" id="PTHR32552:SF68">
    <property type="entry name" value="FERRICHROME OUTER MEMBRANE TRANSPORTER_PHAGE RECEPTOR"/>
    <property type="match status" value="1"/>
</dbReference>
<accession>A0A2U8E2T4</accession>
<keyword evidence="3" id="KW-1134">Transmembrane beta strand</keyword>
<evidence type="ECO:0000313" key="12">
    <source>
        <dbReference type="EMBL" id="AWI09188.1"/>
    </source>
</evidence>
<dbReference type="InterPro" id="IPR036942">
    <property type="entry name" value="Beta-barrel_TonB_sf"/>
</dbReference>
<dbReference type="GO" id="GO:0009279">
    <property type="term" value="C:cell outer membrane"/>
    <property type="evidence" value="ECO:0007669"/>
    <property type="project" value="UniProtKB-SubCell"/>
</dbReference>
<evidence type="ECO:0000256" key="4">
    <source>
        <dbReference type="ARBA" id="ARBA00022496"/>
    </source>
</evidence>
<dbReference type="SUPFAM" id="SSF56935">
    <property type="entry name" value="Porins"/>
    <property type="match status" value="1"/>
</dbReference>
<keyword evidence="8" id="KW-0406">Ion transport</keyword>
<evidence type="ECO:0000256" key="2">
    <source>
        <dbReference type="ARBA" id="ARBA00022448"/>
    </source>
</evidence>
<organism evidence="12 13">
    <name type="scientific">Ereboglobus luteus</name>
    <dbReference type="NCBI Taxonomy" id="1796921"/>
    <lineage>
        <taxon>Bacteria</taxon>
        <taxon>Pseudomonadati</taxon>
        <taxon>Verrucomicrobiota</taxon>
        <taxon>Opitutia</taxon>
        <taxon>Opitutales</taxon>
        <taxon>Opitutaceae</taxon>
        <taxon>Ereboglobus</taxon>
    </lineage>
</organism>
<keyword evidence="9" id="KW-0472">Membrane</keyword>
<evidence type="ECO:0000256" key="3">
    <source>
        <dbReference type="ARBA" id="ARBA00022452"/>
    </source>
</evidence>
<evidence type="ECO:0000313" key="13">
    <source>
        <dbReference type="Proteomes" id="UP000244896"/>
    </source>
</evidence>
<gene>
    <name evidence="12" type="ORF">CKA38_07995</name>
</gene>
<keyword evidence="7" id="KW-0408">Iron</keyword>
<keyword evidence="6" id="KW-0732">Signal</keyword>
<evidence type="ECO:0000256" key="6">
    <source>
        <dbReference type="ARBA" id="ARBA00022729"/>
    </source>
</evidence>
<protein>
    <recommendedName>
        <fullName evidence="14">TonB-dependent receptor plug domain-containing protein</fullName>
    </recommendedName>
</protein>
<comment type="subcellular location">
    <subcellularLocation>
        <location evidence="1">Cell outer membrane</location>
        <topology evidence="1">Multi-pass membrane protein</topology>
    </subcellularLocation>
</comment>
<reference evidence="12 13" key="1">
    <citation type="journal article" date="2018" name="Syst. Appl. Microbiol.">
        <title>Ereboglobus luteus gen. nov. sp. nov. from cockroach guts, and new insights into the oxygen relationship of the genera Opitutus and Didymococcus (Verrucomicrobia: Opitutaceae).</title>
        <authorList>
            <person name="Tegtmeier D."/>
            <person name="Belitz A."/>
            <person name="Radek R."/>
            <person name="Heimerl T."/>
            <person name="Brune A."/>
        </authorList>
    </citation>
    <scope>NUCLEOTIDE SEQUENCE [LARGE SCALE GENOMIC DNA]</scope>
    <source>
        <strain evidence="12 13">Ho45</strain>
    </source>
</reference>
<evidence type="ECO:0008006" key="14">
    <source>
        <dbReference type="Google" id="ProtNLM"/>
    </source>
</evidence>
<evidence type="ECO:0000256" key="8">
    <source>
        <dbReference type="ARBA" id="ARBA00023065"/>
    </source>
</evidence>
<dbReference type="Gene3D" id="2.40.170.20">
    <property type="entry name" value="TonB-dependent receptor, beta-barrel domain"/>
    <property type="match status" value="1"/>
</dbReference>
<evidence type="ECO:0000256" key="5">
    <source>
        <dbReference type="ARBA" id="ARBA00022692"/>
    </source>
</evidence>
<name>A0A2U8E2T4_9BACT</name>
<sequence length="789" mass="88645">MKQCLTLHFAKYFTKHIALTDDENNPALELSMPRQMRAGPARLMVLSIVLMLCAAGPSLRAQALQPDLNKLSDDTIITLDELVVSSERDPADENYDSTGMGGPDAELEEAPFADELTASESRHPEEFDVEITNELELASGASPVDLVTAVNRVNLRGFPTPRLRNGFSQTGIPEIINVNHTQLIQGPIISVTGRAAPGGIQNYITGRPLGRSRVMLYAMGNSVNVRDVRFDESTPIIQKKLWQRVAAGWRQTKGPMSFAHIRTRYLNAQLTYKHSRSTSIMFSVDYLELDGNPSSGIPEYREKLLGKIVGPYLPLATFNAFGPNASVDKQLLSTTLQVETRLTRRVSMRANLFAYDRRTTDDRYTTGQYIIEDDRYSNQRYTGKFGGTRYPRRIEQPMRALIGSVEATARLLAGRTDSKVTLRVEHTHSSYKRIDRRVRSANSLPADVRIFDPYAPNYYRPEFSEEAYDYFVTNRREAADYTSIALSDRTAFWRGKLVATAGGRIDVMSIDIHDRRPNAAQENVHSNVTKFTWHGGANYVVRPGRLLFFAGISKAVEPSTRVDARTGDLQGNESTFGYEAGLKGMFFDKRLGATLLLFQYYNQNISRGNPLYNDPVDDADHTQPQLLSAVEERFTGGSLDLKATLARGFTITSRIAYIDPITTKSPDFPGEVDRVVTRMPKTTIGVTARYTFQKSAPKLLAGLSTSVTLTHVSDFVAHYGNYAREYLDYPSNTLVSLSISRTWLFGDKKRPMRHTLSASVRNLFDRDQLNTLHRIGQQRALTLSYRFLW</sequence>
<feature type="region of interest" description="Disordered" evidence="11">
    <location>
        <begin position="87"/>
        <end position="106"/>
    </location>
</feature>
<keyword evidence="5" id="KW-0812">Transmembrane</keyword>
<keyword evidence="13" id="KW-1185">Reference proteome</keyword>